<keyword evidence="8" id="KW-1185">Reference proteome</keyword>
<dbReference type="GO" id="GO:0005179">
    <property type="term" value="F:hormone activity"/>
    <property type="evidence" value="ECO:0007669"/>
    <property type="project" value="UniProtKB-KW"/>
</dbReference>
<dbReference type="Proteomes" id="UP001529510">
    <property type="component" value="Unassembled WGS sequence"/>
</dbReference>
<evidence type="ECO:0000256" key="3">
    <source>
        <dbReference type="ARBA" id="ARBA00022525"/>
    </source>
</evidence>
<evidence type="ECO:0000256" key="4">
    <source>
        <dbReference type="ARBA" id="ARBA00022685"/>
    </source>
</evidence>
<evidence type="ECO:0000256" key="5">
    <source>
        <dbReference type="ARBA" id="ARBA00022702"/>
    </source>
</evidence>
<keyword evidence="3" id="KW-0964">Secreted</keyword>
<protein>
    <submittedName>
        <fullName evidence="7">Uncharacterized protein</fullName>
    </submittedName>
</protein>
<feature type="region of interest" description="Disordered" evidence="6">
    <location>
        <begin position="21"/>
        <end position="104"/>
    </location>
</feature>
<feature type="compositionally biased region" description="Acidic residues" evidence="6">
    <location>
        <begin position="75"/>
        <end position="84"/>
    </location>
</feature>
<comment type="caution">
    <text evidence="7">The sequence shown here is derived from an EMBL/GenBank/DDBJ whole genome shotgun (WGS) entry which is preliminary data.</text>
</comment>
<dbReference type="GO" id="GO:0005576">
    <property type="term" value="C:extracellular region"/>
    <property type="evidence" value="ECO:0007669"/>
    <property type="project" value="UniProtKB-SubCell"/>
</dbReference>
<dbReference type="Pfam" id="PF01279">
    <property type="entry name" value="Parathyroid"/>
    <property type="match status" value="1"/>
</dbReference>
<evidence type="ECO:0000256" key="2">
    <source>
        <dbReference type="ARBA" id="ARBA00006307"/>
    </source>
</evidence>
<comment type="similarity">
    <text evidence="2">Belongs to the parathyroid hormone family.</text>
</comment>
<evidence type="ECO:0000313" key="8">
    <source>
        <dbReference type="Proteomes" id="UP001529510"/>
    </source>
</evidence>
<accession>A0ABD0MZS5</accession>
<dbReference type="EMBL" id="JAMKFB020000025">
    <property type="protein sequence ID" value="KAL0155444.1"/>
    <property type="molecule type" value="Genomic_DNA"/>
</dbReference>
<organism evidence="7 8">
    <name type="scientific">Cirrhinus mrigala</name>
    <name type="common">Mrigala</name>
    <dbReference type="NCBI Taxonomy" id="683832"/>
    <lineage>
        <taxon>Eukaryota</taxon>
        <taxon>Metazoa</taxon>
        <taxon>Chordata</taxon>
        <taxon>Craniata</taxon>
        <taxon>Vertebrata</taxon>
        <taxon>Euteleostomi</taxon>
        <taxon>Actinopterygii</taxon>
        <taxon>Neopterygii</taxon>
        <taxon>Teleostei</taxon>
        <taxon>Ostariophysi</taxon>
        <taxon>Cypriniformes</taxon>
        <taxon>Cyprinidae</taxon>
        <taxon>Labeoninae</taxon>
        <taxon>Labeonini</taxon>
        <taxon>Cirrhinus</taxon>
    </lineage>
</organism>
<evidence type="ECO:0000256" key="1">
    <source>
        <dbReference type="ARBA" id="ARBA00004613"/>
    </source>
</evidence>
<evidence type="ECO:0000313" key="7">
    <source>
        <dbReference type="EMBL" id="KAL0155444.1"/>
    </source>
</evidence>
<reference evidence="7 8" key="1">
    <citation type="submission" date="2024-05" db="EMBL/GenBank/DDBJ databases">
        <title>Genome sequencing and assembly of Indian major carp, Cirrhinus mrigala (Hamilton, 1822).</title>
        <authorList>
            <person name="Mohindra V."/>
            <person name="Chowdhury L.M."/>
            <person name="Lal K."/>
            <person name="Jena J.K."/>
        </authorList>
    </citation>
    <scope>NUCLEOTIDE SEQUENCE [LARGE SCALE GENOMIC DNA]</scope>
    <source>
        <strain evidence="7">CM1030</strain>
        <tissue evidence="7">Blood</tissue>
    </source>
</reference>
<comment type="subcellular location">
    <subcellularLocation>
        <location evidence="1">Secreted</location>
    </subcellularLocation>
</comment>
<gene>
    <name evidence="7" type="ORF">M9458_049707</name>
</gene>
<keyword evidence="4" id="KW-0165">Cleavage on pair of basic residues</keyword>
<evidence type="ECO:0000256" key="6">
    <source>
        <dbReference type="SAM" id="MobiDB-lite"/>
    </source>
</evidence>
<name>A0ABD0MZS5_CIRMR</name>
<sequence>RSRTDDARQGRTWIQELLEQVHTAQTRRPDPAVAQTHGQRQKLPRVLSNGDYRDERRPTAGDQQDPEIRGAAAESCDEEEEEDEFGKMERSREEERQGGVASVCKYGLGANQRAWIRMKGDSHTDSDSK</sequence>
<feature type="non-terminal residue" evidence="7">
    <location>
        <position position="1"/>
    </location>
</feature>
<feature type="compositionally biased region" description="Basic and acidic residues" evidence="6">
    <location>
        <begin position="85"/>
        <end position="97"/>
    </location>
</feature>
<keyword evidence="5" id="KW-0372">Hormone</keyword>
<dbReference type="AlphaFoldDB" id="A0ABD0MZS5"/>
<proteinExistence type="inferred from homology"/>
<dbReference type="InterPro" id="IPR001415">
    <property type="entry name" value="PTH/PTH-rel"/>
</dbReference>